<keyword evidence="9 10" id="KW-0807">Transducer</keyword>
<comment type="subcellular location">
    <subcellularLocation>
        <location evidence="1 10">Cell membrane</location>
        <topology evidence="1 10">Multi-pass membrane protein</topology>
    </subcellularLocation>
</comment>
<accession>A0AAV7INV2</accession>
<keyword evidence="7 10" id="KW-0472">Membrane</keyword>
<keyword evidence="8 10" id="KW-0675">Receptor</keyword>
<dbReference type="Pfam" id="PF02949">
    <property type="entry name" value="7tm_6"/>
    <property type="match status" value="1"/>
</dbReference>
<keyword evidence="5 10" id="KW-0552">Olfaction</keyword>
<dbReference type="GO" id="GO:0007165">
    <property type="term" value="P:signal transduction"/>
    <property type="evidence" value="ECO:0007669"/>
    <property type="project" value="UniProtKB-KW"/>
</dbReference>
<name>A0AAV7INV2_COTGL</name>
<evidence type="ECO:0000256" key="10">
    <source>
        <dbReference type="RuleBase" id="RU351113"/>
    </source>
</evidence>
<keyword evidence="4 10" id="KW-0812">Transmembrane</keyword>
<evidence type="ECO:0000313" key="11">
    <source>
        <dbReference type="EMBL" id="KAH0554514.1"/>
    </source>
</evidence>
<sequence length="452" mass="52477">MLDLEMTNIESDIPSCKQLFNVELFVMKCVGLSSLERAFEVDKNYKIRALKCWEIFLCIAGIFFLSSLIYSLVASLPYYFGKDFSMTCFIISVAFSMSMTLMRLLRIWTCRKKVYQIFGLINKIWEQNTRKRVHLKAQIMKVVDTNKSLRHMYLIVAFILNICYSMRPYIMLLTTYFTLGKNETMTFTEQAFTGVVYPVRTDTRFRYVLLMLMELHISYFGSAYIIIGDMLFVFLTTVLTIHFMVLADDYVSIIDIYRKNNNNLSSIDEVIKRHCSLLYVCQQITYLYSPIVMAMIILNGIDLCCTIFSFQQDFAAGRAEISLAQNLPHALLLISQMIIYCNCAHITTEQIESLTEAVYNSRWVEGDKKVAKAVIILMINTQREYNFTAYGFFILNRQQLTQMSIKKKNSTHQITLFPSNQPEKFIKKQELTSKSPEHCATFCLTAAQLQSR</sequence>
<evidence type="ECO:0000256" key="2">
    <source>
        <dbReference type="ARBA" id="ARBA00022475"/>
    </source>
</evidence>
<comment type="similarity">
    <text evidence="10">Belongs to the insect chemoreceptor superfamily. Heteromeric odorant receptor channel (TC 1.A.69) family.</text>
</comment>
<keyword evidence="6 10" id="KW-1133">Transmembrane helix</keyword>
<proteinExistence type="inferred from homology"/>
<dbReference type="GO" id="GO:0004984">
    <property type="term" value="F:olfactory receptor activity"/>
    <property type="evidence" value="ECO:0007669"/>
    <property type="project" value="InterPro"/>
</dbReference>
<keyword evidence="12" id="KW-1185">Reference proteome</keyword>
<evidence type="ECO:0000256" key="5">
    <source>
        <dbReference type="ARBA" id="ARBA00022725"/>
    </source>
</evidence>
<gene>
    <name evidence="11" type="ORF">KQX54_011088</name>
</gene>
<dbReference type="PANTHER" id="PTHR21137">
    <property type="entry name" value="ODORANT RECEPTOR"/>
    <property type="match status" value="1"/>
</dbReference>
<feature type="transmembrane region" description="Helical" evidence="10">
    <location>
        <begin position="55"/>
        <end position="78"/>
    </location>
</feature>
<evidence type="ECO:0000256" key="9">
    <source>
        <dbReference type="ARBA" id="ARBA00023224"/>
    </source>
</evidence>
<comment type="caution">
    <text evidence="10">Lacks conserved residue(s) required for the propagation of feature annotation.</text>
</comment>
<evidence type="ECO:0000313" key="12">
    <source>
        <dbReference type="Proteomes" id="UP000826195"/>
    </source>
</evidence>
<evidence type="ECO:0000256" key="4">
    <source>
        <dbReference type="ARBA" id="ARBA00022692"/>
    </source>
</evidence>
<keyword evidence="3 10" id="KW-0716">Sensory transduction</keyword>
<organism evidence="11 12">
    <name type="scientific">Cotesia glomerata</name>
    <name type="common">Lepidopteran parasitic wasp</name>
    <name type="synonym">Apanteles glomeratus</name>
    <dbReference type="NCBI Taxonomy" id="32391"/>
    <lineage>
        <taxon>Eukaryota</taxon>
        <taxon>Metazoa</taxon>
        <taxon>Ecdysozoa</taxon>
        <taxon>Arthropoda</taxon>
        <taxon>Hexapoda</taxon>
        <taxon>Insecta</taxon>
        <taxon>Pterygota</taxon>
        <taxon>Neoptera</taxon>
        <taxon>Endopterygota</taxon>
        <taxon>Hymenoptera</taxon>
        <taxon>Apocrita</taxon>
        <taxon>Ichneumonoidea</taxon>
        <taxon>Braconidae</taxon>
        <taxon>Microgastrinae</taxon>
        <taxon>Cotesia</taxon>
    </lineage>
</organism>
<dbReference type="PANTHER" id="PTHR21137:SF35">
    <property type="entry name" value="ODORANT RECEPTOR 19A-RELATED"/>
    <property type="match status" value="1"/>
</dbReference>
<dbReference type="GO" id="GO:0005549">
    <property type="term" value="F:odorant binding"/>
    <property type="evidence" value="ECO:0007669"/>
    <property type="project" value="InterPro"/>
</dbReference>
<dbReference type="EMBL" id="JAHXZJ010001119">
    <property type="protein sequence ID" value="KAH0554514.1"/>
    <property type="molecule type" value="Genomic_DNA"/>
</dbReference>
<dbReference type="GO" id="GO:0005886">
    <property type="term" value="C:plasma membrane"/>
    <property type="evidence" value="ECO:0007669"/>
    <property type="project" value="UniProtKB-SubCell"/>
</dbReference>
<dbReference type="InterPro" id="IPR004117">
    <property type="entry name" value="7tm6_olfct_rcpt"/>
</dbReference>
<comment type="caution">
    <text evidence="11">The sequence shown here is derived from an EMBL/GenBank/DDBJ whole genome shotgun (WGS) entry which is preliminary data.</text>
</comment>
<reference evidence="11 12" key="1">
    <citation type="journal article" date="2021" name="J. Hered.">
        <title>A chromosome-level genome assembly of the parasitoid wasp, Cotesia glomerata (Hymenoptera: Braconidae).</title>
        <authorList>
            <person name="Pinto B.J."/>
            <person name="Weis J.J."/>
            <person name="Gamble T."/>
            <person name="Ode P.J."/>
            <person name="Paul R."/>
            <person name="Zaspel J.M."/>
        </authorList>
    </citation>
    <scope>NUCLEOTIDE SEQUENCE [LARGE SCALE GENOMIC DNA]</scope>
    <source>
        <strain evidence="11">CgM1</strain>
    </source>
</reference>
<feature type="transmembrane region" description="Helical" evidence="10">
    <location>
        <begin position="84"/>
        <end position="105"/>
    </location>
</feature>
<protein>
    <recommendedName>
        <fullName evidence="10">Odorant receptor</fullName>
    </recommendedName>
</protein>
<evidence type="ECO:0000256" key="7">
    <source>
        <dbReference type="ARBA" id="ARBA00023136"/>
    </source>
</evidence>
<evidence type="ECO:0000256" key="6">
    <source>
        <dbReference type="ARBA" id="ARBA00022989"/>
    </source>
</evidence>
<dbReference type="Proteomes" id="UP000826195">
    <property type="component" value="Unassembled WGS sequence"/>
</dbReference>
<evidence type="ECO:0000256" key="1">
    <source>
        <dbReference type="ARBA" id="ARBA00004651"/>
    </source>
</evidence>
<evidence type="ECO:0000256" key="3">
    <source>
        <dbReference type="ARBA" id="ARBA00022606"/>
    </source>
</evidence>
<keyword evidence="2" id="KW-1003">Cell membrane</keyword>
<evidence type="ECO:0000256" key="8">
    <source>
        <dbReference type="ARBA" id="ARBA00023170"/>
    </source>
</evidence>
<dbReference type="AlphaFoldDB" id="A0AAV7INV2"/>
<feature type="transmembrane region" description="Helical" evidence="10">
    <location>
        <begin position="277"/>
        <end position="298"/>
    </location>
</feature>
<feature type="transmembrane region" description="Helical" evidence="10">
    <location>
        <begin position="233"/>
        <end position="257"/>
    </location>
</feature>